<accession>A0ABY8X3A6</accession>
<reference evidence="1 2" key="1">
    <citation type="submission" date="2023-06" db="EMBL/GenBank/DDBJ databases">
        <title>Paenibacillus polygonum sp. nov., an endophytic bacterium, isolated from Polygonum lapathifolium L. in Nanji Wetland National Nature Reserve, South of Poyang Lake, Jiangxi Province, China.</title>
        <authorList>
            <person name="Yu Z."/>
        </authorList>
    </citation>
    <scope>NUCLEOTIDE SEQUENCE [LARGE SCALE GENOMIC DNA]</scope>
    <source>
        <strain evidence="1 2">C31</strain>
    </source>
</reference>
<dbReference type="RefSeq" id="WP_285746522.1">
    <property type="nucleotide sequence ID" value="NZ_CP127162.1"/>
</dbReference>
<evidence type="ECO:0000313" key="1">
    <source>
        <dbReference type="EMBL" id="WIV19997.1"/>
    </source>
</evidence>
<name>A0ABY8X3A6_9BACL</name>
<dbReference type="Proteomes" id="UP001236415">
    <property type="component" value="Chromosome"/>
</dbReference>
<keyword evidence="2" id="KW-1185">Reference proteome</keyword>
<sequence>MMTSSRGNESLKAYINRIEYIIFLIENKKDREKISTFLSDLRGDLQMVLYKIQQKRYSKYQTRYLEHVYLPAIKEAQLNIYMRLGVVDVYARWIRQLSQTKIKLEWYLKVGENEYYADVT</sequence>
<proteinExistence type="predicted"/>
<dbReference type="EMBL" id="CP127162">
    <property type="protein sequence ID" value="WIV19997.1"/>
    <property type="molecule type" value="Genomic_DNA"/>
</dbReference>
<organism evidence="1 2">
    <name type="scientific">Paenibacillus polygoni</name>
    <dbReference type="NCBI Taxonomy" id="3050112"/>
    <lineage>
        <taxon>Bacteria</taxon>
        <taxon>Bacillati</taxon>
        <taxon>Bacillota</taxon>
        <taxon>Bacilli</taxon>
        <taxon>Bacillales</taxon>
        <taxon>Paenibacillaceae</taxon>
        <taxon>Paenibacillus</taxon>
    </lineage>
</organism>
<protein>
    <submittedName>
        <fullName evidence="1">Uncharacterized protein</fullName>
    </submittedName>
</protein>
<gene>
    <name evidence="1" type="ORF">QPK24_04580</name>
</gene>
<evidence type="ECO:0000313" key="2">
    <source>
        <dbReference type="Proteomes" id="UP001236415"/>
    </source>
</evidence>